<organism evidence="5 6">
    <name type="scientific">Allomyces macrogynus (strain ATCC 38327)</name>
    <name type="common">Allomyces javanicus var. macrogynus</name>
    <dbReference type="NCBI Taxonomy" id="578462"/>
    <lineage>
        <taxon>Eukaryota</taxon>
        <taxon>Fungi</taxon>
        <taxon>Fungi incertae sedis</taxon>
        <taxon>Blastocladiomycota</taxon>
        <taxon>Blastocladiomycetes</taxon>
        <taxon>Blastocladiales</taxon>
        <taxon>Blastocladiaceae</taxon>
        <taxon>Allomyces</taxon>
    </lineage>
</organism>
<dbReference type="GO" id="GO:0003729">
    <property type="term" value="F:mRNA binding"/>
    <property type="evidence" value="ECO:0007669"/>
    <property type="project" value="TreeGrafter"/>
</dbReference>
<dbReference type="InterPro" id="IPR000504">
    <property type="entry name" value="RRM_dom"/>
</dbReference>
<feature type="compositionally biased region" description="Basic residues" evidence="3">
    <location>
        <begin position="662"/>
        <end position="671"/>
    </location>
</feature>
<feature type="compositionally biased region" description="Low complexity" evidence="3">
    <location>
        <begin position="11"/>
        <end position="37"/>
    </location>
</feature>
<feature type="compositionally biased region" description="Low complexity" evidence="3">
    <location>
        <begin position="682"/>
        <end position="695"/>
    </location>
</feature>
<dbReference type="SUPFAM" id="SSF54928">
    <property type="entry name" value="RNA-binding domain, RBD"/>
    <property type="match status" value="4"/>
</dbReference>
<evidence type="ECO:0000313" key="5">
    <source>
        <dbReference type="EMBL" id="KNE59846.1"/>
    </source>
</evidence>
<reference evidence="5 6" key="1">
    <citation type="submission" date="2009-11" db="EMBL/GenBank/DDBJ databases">
        <title>Annotation of Allomyces macrogynus ATCC 38327.</title>
        <authorList>
            <consortium name="The Broad Institute Genome Sequencing Platform"/>
            <person name="Russ C."/>
            <person name="Cuomo C."/>
            <person name="Burger G."/>
            <person name="Gray M.W."/>
            <person name="Holland P.W.H."/>
            <person name="King N."/>
            <person name="Lang F.B.F."/>
            <person name="Roger A.J."/>
            <person name="Ruiz-Trillo I."/>
            <person name="Young S.K."/>
            <person name="Zeng Q."/>
            <person name="Gargeya S."/>
            <person name="Fitzgerald M."/>
            <person name="Haas B."/>
            <person name="Abouelleil A."/>
            <person name="Alvarado L."/>
            <person name="Arachchi H.M."/>
            <person name="Berlin A."/>
            <person name="Chapman S.B."/>
            <person name="Gearin G."/>
            <person name="Goldberg J."/>
            <person name="Griggs A."/>
            <person name="Gujja S."/>
            <person name="Hansen M."/>
            <person name="Heiman D."/>
            <person name="Howarth C."/>
            <person name="Larimer J."/>
            <person name="Lui A."/>
            <person name="MacDonald P.J.P."/>
            <person name="McCowen C."/>
            <person name="Montmayeur A."/>
            <person name="Murphy C."/>
            <person name="Neiman D."/>
            <person name="Pearson M."/>
            <person name="Priest M."/>
            <person name="Roberts A."/>
            <person name="Saif S."/>
            <person name="Shea T."/>
            <person name="Sisk P."/>
            <person name="Stolte C."/>
            <person name="Sykes S."/>
            <person name="Wortman J."/>
            <person name="Nusbaum C."/>
            <person name="Birren B."/>
        </authorList>
    </citation>
    <scope>NUCLEOTIDE SEQUENCE [LARGE SCALE GENOMIC DNA]</scope>
    <source>
        <strain evidence="5 6">ATCC 38327</strain>
    </source>
</reference>
<keyword evidence="1 2" id="KW-0694">RNA-binding</keyword>
<evidence type="ECO:0000256" key="3">
    <source>
        <dbReference type="SAM" id="MobiDB-lite"/>
    </source>
</evidence>
<dbReference type="GO" id="GO:0010494">
    <property type="term" value="C:cytoplasmic stress granule"/>
    <property type="evidence" value="ECO:0007669"/>
    <property type="project" value="TreeGrafter"/>
</dbReference>
<protein>
    <recommendedName>
        <fullName evidence="4">RRM domain-containing protein</fullName>
    </recommendedName>
</protein>
<dbReference type="PANTHER" id="PTHR14089">
    <property type="entry name" value="PRE-MRNA-SPLICING FACTOR RBM22"/>
    <property type="match status" value="1"/>
</dbReference>
<accession>A0A0L0SBJ0</accession>
<dbReference type="VEuPathDB" id="FungiDB:AMAG_05299"/>
<feature type="region of interest" description="Disordered" evidence="3">
    <location>
        <begin position="651"/>
        <end position="695"/>
    </location>
</feature>
<reference evidence="6" key="2">
    <citation type="submission" date="2009-11" db="EMBL/GenBank/DDBJ databases">
        <title>The Genome Sequence of Allomyces macrogynus strain ATCC 38327.</title>
        <authorList>
            <consortium name="The Broad Institute Genome Sequencing Platform"/>
            <person name="Russ C."/>
            <person name="Cuomo C."/>
            <person name="Shea T."/>
            <person name="Young S.K."/>
            <person name="Zeng Q."/>
            <person name="Koehrsen M."/>
            <person name="Haas B."/>
            <person name="Borodovsky M."/>
            <person name="Guigo R."/>
            <person name="Alvarado L."/>
            <person name="Berlin A."/>
            <person name="Borenstein D."/>
            <person name="Chen Z."/>
            <person name="Engels R."/>
            <person name="Freedman E."/>
            <person name="Gellesch M."/>
            <person name="Goldberg J."/>
            <person name="Griggs A."/>
            <person name="Gujja S."/>
            <person name="Heiman D."/>
            <person name="Hepburn T."/>
            <person name="Howarth C."/>
            <person name="Jen D."/>
            <person name="Larson L."/>
            <person name="Lewis B."/>
            <person name="Mehta T."/>
            <person name="Park D."/>
            <person name="Pearson M."/>
            <person name="Roberts A."/>
            <person name="Saif S."/>
            <person name="Shenoy N."/>
            <person name="Sisk P."/>
            <person name="Stolte C."/>
            <person name="Sykes S."/>
            <person name="Walk T."/>
            <person name="White J."/>
            <person name="Yandava C."/>
            <person name="Burger G."/>
            <person name="Gray M.W."/>
            <person name="Holland P.W.H."/>
            <person name="King N."/>
            <person name="Lang F.B.F."/>
            <person name="Roger A.J."/>
            <person name="Ruiz-Trillo I."/>
            <person name="Lander E."/>
            <person name="Nusbaum C."/>
        </authorList>
    </citation>
    <scope>NUCLEOTIDE SEQUENCE [LARGE SCALE GENOMIC DNA]</scope>
    <source>
        <strain evidence="6">ATCC 38327</strain>
    </source>
</reference>
<dbReference type="STRING" id="578462.A0A0L0SBJ0"/>
<evidence type="ECO:0000259" key="4">
    <source>
        <dbReference type="PROSITE" id="PS50102"/>
    </source>
</evidence>
<dbReference type="InterPro" id="IPR039171">
    <property type="entry name" value="Cwc2/Slt11"/>
</dbReference>
<dbReference type="GO" id="GO:0000398">
    <property type="term" value="P:mRNA splicing, via spliceosome"/>
    <property type="evidence" value="ECO:0007669"/>
    <property type="project" value="TreeGrafter"/>
</dbReference>
<keyword evidence="6" id="KW-1185">Reference proteome</keyword>
<dbReference type="InterPro" id="IPR012677">
    <property type="entry name" value="Nucleotide-bd_a/b_plait_sf"/>
</dbReference>
<dbReference type="OMA" id="HIRYIAD"/>
<proteinExistence type="predicted"/>
<dbReference type="EMBL" id="GG745335">
    <property type="protein sequence ID" value="KNE59846.1"/>
    <property type="molecule type" value="Genomic_DNA"/>
</dbReference>
<dbReference type="OrthoDB" id="6407164at2759"/>
<gene>
    <name evidence="5" type="ORF">AMAG_05299</name>
</gene>
<feature type="domain" description="RRM" evidence="4">
    <location>
        <begin position="400"/>
        <end position="473"/>
    </location>
</feature>
<evidence type="ECO:0000256" key="1">
    <source>
        <dbReference type="ARBA" id="ARBA00022884"/>
    </source>
</evidence>
<dbReference type="PANTHER" id="PTHR14089:SF8">
    <property type="entry name" value="RNA-BINDING PROTEIN MRN1"/>
    <property type="match status" value="1"/>
</dbReference>
<dbReference type="Proteomes" id="UP000054350">
    <property type="component" value="Unassembled WGS sequence"/>
</dbReference>
<sequence>MTTLSPVLGFDRLSSSTDRSLSMKRASPSSPSDPVAAHYKKPRAGGTDYSPATVASTASPYQYSAAAVSGDATTAAYYDYSTDYSATYGDASYFGAGSAVASSSAAPVPHYNPQHYAGGTAAASTVRGNSMSGDATGGVAGAEAGNRTVWVGNLPAGTTVEQLLDQVHHGALESAKIVAEKSCAFVVFLDAHDAANFWHAAPVPPHIQAAVAAGATRNVYISNLAPTTTEDELRFDLAQYGEIDNVRIVPPREPGKGHMGFVHFCALAAAMKVVASLGQTNPKYANRRINYGKDRCVPRHANGGGGGHMVRANSAASAFGYGSPAAAAAPTAYTQQQQQHQAHPAPYYQFGAPSHGAPVAFGGTQLRIAEHMVDPTFAYSNNLAYLPPDAHLRMNAPNNRNVYIGGLPEDAIPEDVCNVIRAGLIDKISMLPNKACAFITFIDPQAATLIYYLADTYGMVIRGRRVKLGWGRPSAPPLTTVATAVRTAGATRNVYIGPLPQWLLAVGANAAAAHEHLGGDVAMGESLDDQAPYQGGKASSNQPQQAAIAAELLVDFATFGDIEVIHVLVDKQCAFINYMDIRGAIRAIAEAPVTLANKYGTCRIGYGKDRCAGPIRMPNEAGLPIGGMIPRRATGSFTPAAAMAAATGMPVGAGGFPAEQHHQHHHHHHVQHQLPPQPPMYPQHHPAQQQQHAYQPSHAGYATYDERPSSASSSAAVAAAAATLPPKPVVDASGVKTGAAAAAHHAAVAAAAASASASASTAASSTPLGPQDVLELTPEPEDIEGL</sequence>
<evidence type="ECO:0000313" key="6">
    <source>
        <dbReference type="Proteomes" id="UP000054350"/>
    </source>
</evidence>
<dbReference type="SMART" id="SM00360">
    <property type="entry name" value="RRM"/>
    <property type="match status" value="4"/>
</dbReference>
<feature type="compositionally biased region" description="Low complexity" evidence="3">
    <location>
        <begin position="752"/>
        <end position="765"/>
    </location>
</feature>
<dbReference type="InterPro" id="IPR035979">
    <property type="entry name" value="RBD_domain_sf"/>
</dbReference>
<dbReference type="PROSITE" id="PS50102">
    <property type="entry name" value="RRM"/>
    <property type="match status" value="3"/>
</dbReference>
<evidence type="ECO:0000256" key="2">
    <source>
        <dbReference type="PROSITE-ProRule" id="PRU00176"/>
    </source>
</evidence>
<dbReference type="Gene3D" id="3.30.70.330">
    <property type="match status" value="4"/>
</dbReference>
<feature type="domain" description="RRM" evidence="4">
    <location>
        <begin position="217"/>
        <end position="317"/>
    </location>
</feature>
<dbReference type="eggNOG" id="KOG0118">
    <property type="taxonomic scope" value="Eukaryota"/>
</dbReference>
<dbReference type="Pfam" id="PF00076">
    <property type="entry name" value="RRM_1"/>
    <property type="match status" value="1"/>
</dbReference>
<feature type="region of interest" description="Disordered" evidence="3">
    <location>
        <begin position="752"/>
        <end position="786"/>
    </location>
</feature>
<feature type="domain" description="RRM" evidence="4">
    <location>
        <begin position="147"/>
        <end position="226"/>
    </location>
</feature>
<dbReference type="AlphaFoldDB" id="A0A0L0SBJ0"/>
<name>A0A0L0SBJ0_ALLM3</name>
<feature type="region of interest" description="Disordered" evidence="3">
    <location>
        <begin position="11"/>
        <end position="51"/>
    </location>
</feature>